<name>A0A4R0JXW4_9ACTN</name>
<reference evidence="1 2" key="1">
    <citation type="submission" date="2019-02" db="EMBL/GenBank/DDBJ databases">
        <title>Kribbella capetownensis sp. nov. and Kribbella speibonae sp. nov., isolated from soil.</title>
        <authorList>
            <person name="Curtis S.M."/>
            <person name="Norton I."/>
            <person name="Everest G.J."/>
            <person name="Meyers P.R."/>
        </authorList>
    </citation>
    <scope>NUCLEOTIDE SEQUENCE [LARGE SCALE GENOMIC DNA]</scope>
    <source>
        <strain evidence="1 2">YM53</strain>
    </source>
</reference>
<protein>
    <submittedName>
        <fullName evidence="1">Uncharacterized protein</fullName>
    </submittedName>
</protein>
<dbReference type="OrthoDB" id="9887241at2"/>
<evidence type="ECO:0000313" key="1">
    <source>
        <dbReference type="EMBL" id="TCC51094.1"/>
    </source>
</evidence>
<comment type="caution">
    <text evidence="1">The sequence shown here is derived from an EMBL/GenBank/DDBJ whole genome shotgun (WGS) entry which is preliminary data.</text>
</comment>
<proteinExistence type="predicted"/>
<dbReference type="Proteomes" id="UP000293342">
    <property type="component" value="Unassembled WGS sequence"/>
</dbReference>
<dbReference type="EMBL" id="SJKD01000002">
    <property type="protein sequence ID" value="TCC51094.1"/>
    <property type="molecule type" value="Genomic_DNA"/>
</dbReference>
<gene>
    <name evidence="1" type="ORF">E0H75_13215</name>
</gene>
<keyword evidence="2" id="KW-1185">Reference proteome</keyword>
<organism evidence="1 2">
    <name type="scientific">Kribbella capetownensis</name>
    <dbReference type="NCBI Taxonomy" id="1572659"/>
    <lineage>
        <taxon>Bacteria</taxon>
        <taxon>Bacillati</taxon>
        <taxon>Actinomycetota</taxon>
        <taxon>Actinomycetes</taxon>
        <taxon>Propionibacteriales</taxon>
        <taxon>Kribbellaceae</taxon>
        <taxon>Kribbella</taxon>
    </lineage>
</organism>
<dbReference type="RefSeq" id="WP_131513786.1">
    <property type="nucleotide sequence ID" value="NZ_SJKD01000002.1"/>
</dbReference>
<evidence type="ECO:0000313" key="2">
    <source>
        <dbReference type="Proteomes" id="UP000293342"/>
    </source>
</evidence>
<accession>A0A4R0JXW4</accession>
<dbReference type="AlphaFoldDB" id="A0A4R0JXW4"/>
<sequence length="85" mass="8819">MDGQDSGVPVDAVRAGPGQFRLAAERVEIDLLFATGGQTFRVISRPVDIGSGRYLVTVAVVAGPGAGSQLTVQVQVGSRLNRGRP</sequence>